<dbReference type="Proteomes" id="UP000706151">
    <property type="component" value="Unassembled WGS sequence"/>
</dbReference>
<dbReference type="Pfam" id="PF01926">
    <property type="entry name" value="MMR_HSR1"/>
    <property type="match status" value="1"/>
</dbReference>
<dbReference type="SUPFAM" id="SSF52540">
    <property type="entry name" value="P-loop containing nucleoside triphosphate hydrolases"/>
    <property type="match status" value="1"/>
</dbReference>
<protein>
    <submittedName>
        <fullName evidence="2">GTPase domain-containing protein</fullName>
    </submittedName>
</protein>
<evidence type="ECO:0000259" key="1">
    <source>
        <dbReference type="Pfam" id="PF01926"/>
    </source>
</evidence>
<name>A0A935THG4_9PROT</name>
<evidence type="ECO:0000313" key="2">
    <source>
        <dbReference type="EMBL" id="MBK7956347.1"/>
    </source>
</evidence>
<proteinExistence type="predicted"/>
<organism evidence="2 3">
    <name type="scientific">Candidatus Accumulibacter affinis</name>
    <dbReference type="NCBI Taxonomy" id="2954384"/>
    <lineage>
        <taxon>Bacteria</taxon>
        <taxon>Pseudomonadati</taxon>
        <taxon>Pseudomonadota</taxon>
        <taxon>Betaproteobacteria</taxon>
        <taxon>Candidatus Accumulibacter</taxon>
    </lineage>
</organism>
<dbReference type="InterPro" id="IPR027417">
    <property type="entry name" value="P-loop_NTPase"/>
</dbReference>
<dbReference type="Pfam" id="PF11981">
    <property type="entry name" value="DUF3482"/>
    <property type="match status" value="1"/>
</dbReference>
<dbReference type="EMBL" id="JADJOT010000012">
    <property type="protein sequence ID" value="MBK7956347.1"/>
    <property type="molecule type" value="Genomic_DNA"/>
</dbReference>
<gene>
    <name evidence="2" type="ORF">IPK02_21735</name>
</gene>
<comment type="caution">
    <text evidence="2">The sequence shown here is derived from an EMBL/GenBank/DDBJ whole genome shotgun (WGS) entry which is preliminary data.</text>
</comment>
<dbReference type="Gene3D" id="3.40.50.300">
    <property type="entry name" value="P-loop containing nucleotide triphosphate hydrolases"/>
    <property type="match status" value="1"/>
</dbReference>
<sequence>MISAAPSCIHLSLVSHTNVGKTTLARTLLGRDVGEVRDAPHVTESADGYEMLRTPTGDTLQVWDTPGFGDSVRLLRRVKQSGNPLGWFLSQVWDRWRDRPFWAGQQALRHVAERSDLVLYLVSAAEEPAAAAYVASEMELLAWVGKPVIVLLNQLGVPREAALERAEVERWRQHLAPWSRVAAVLPLDAFARCWVQEAVLLRAIQACLQGGPLVCMQRLSWHWQAQRLLQYNAAVDALAQSMARLGGARQELADSAGLRARLRSLGAALGRGANEHSPAAQAQAALAARLDAEMRANTTQLIELHGLAGEAHSEILARLATHYQLHLRMDESKAALLGGALTGALVGLKADLATGGLTLGGGLLAGGLLGALGAAGLARCVNLVRGTERSWLAWNSEALDTMLEAALLRYLAVAHFGRGRGDWVLSETPAHWKPVVEAALAAEAGVLAALWDSRGTPGADDTATLQLAPPLRPIIDRALRAALAQLYPDSPVPRAAGQGAPGP</sequence>
<dbReference type="InterPro" id="IPR021871">
    <property type="entry name" value="DUF3482"/>
</dbReference>
<accession>A0A935THG4</accession>
<dbReference type="GO" id="GO:0005525">
    <property type="term" value="F:GTP binding"/>
    <property type="evidence" value="ECO:0007669"/>
    <property type="project" value="InterPro"/>
</dbReference>
<feature type="domain" description="G" evidence="1">
    <location>
        <begin position="13"/>
        <end position="154"/>
    </location>
</feature>
<reference evidence="2 3" key="1">
    <citation type="submission" date="2020-10" db="EMBL/GenBank/DDBJ databases">
        <title>Connecting structure to function with the recovery of over 1000 high-quality activated sludge metagenome-assembled genomes encoding full-length rRNA genes using long-read sequencing.</title>
        <authorList>
            <person name="Singleton C.M."/>
            <person name="Petriglieri F."/>
            <person name="Kristensen J.M."/>
            <person name="Kirkegaard R.H."/>
            <person name="Michaelsen T.Y."/>
            <person name="Andersen M.H."/>
            <person name="Karst S.M."/>
            <person name="Dueholm M.S."/>
            <person name="Nielsen P.H."/>
            <person name="Albertsen M."/>
        </authorList>
    </citation>
    <scope>NUCLEOTIDE SEQUENCE [LARGE SCALE GENOMIC DNA]</scope>
    <source>
        <strain evidence="2">Fred_18-Q3-R57-64_BAT3C.720</strain>
    </source>
</reference>
<dbReference type="CDD" id="cd00882">
    <property type="entry name" value="Ras_like_GTPase"/>
    <property type="match status" value="1"/>
</dbReference>
<dbReference type="AlphaFoldDB" id="A0A935THG4"/>
<evidence type="ECO:0000313" key="3">
    <source>
        <dbReference type="Proteomes" id="UP000706151"/>
    </source>
</evidence>
<dbReference type="InterPro" id="IPR006073">
    <property type="entry name" value="GTP-bd"/>
</dbReference>